<keyword evidence="6" id="KW-0175">Coiled coil</keyword>
<evidence type="ECO:0000313" key="10">
    <source>
        <dbReference type="RefSeq" id="XP_025411778.1"/>
    </source>
</evidence>
<evidence type="ECO:0000256" key="2">
    <source>
        <dbReference type="ARBA" id="ARBA00022540"/>
    </source>
</evidence>
<feature type="compositionally biased region" description="Basic and acidic residues" evidence="7">
    <location>
        <begin position="262"/>
        <end position="271"/>
    </location>
</feature>
<dbReference type="Proteomes" id="UP000694846">
    <property type="component" value="Unplaced"/>
</dbReference>
<feature type="compositionally biased region" description="Polar residues" evidence="7">
    <location>
        <begin position="612"/>
        <end position="629"/>
    </location>
</feature>
<feature type="domain" description="MI" evidence="8">
    <location>
        <begin position="1107"/>
        <end position="1233"/>
    </location>
</feature>
<feature type="compositionally biased region" description="Low complexity" evidence="7">
    <location>
        <begin position="1007"/>
        <end position="1021"/>
    </location>
</feature>
<dbReference type="GO" id="GO:0016281">
    <property type="term" value="C:eukaryotic translation initiation factor 4F complex"/>
    <property type="evidence" value="ECO:0007669"/>
    <property type="project" value="TreeGrafter"/>
</dbReference>
<dbReference type="GO" id="GO:0003743">
    <property type="term" value="F:translation initiation factor activity"/>
    <property type="evidence" value="ECO:0007669"/>
    <property type="project" value="UniProtKB-KW"/>
</dbReference>
<dbReference type="InterPro" id="IPR016024">
    <property type="entry name" value="ARM-type_fold"/>
</dbReference>
<evidence type="ECO:0000256" key="5">
    <source>
        <dbReference type="ARBA" id="ARBA00022917"/>
    </source>
</evidence>
<keyword evidence="4" id="KW-0810">Translation regulation</keyword>
<feature type="compositionally biased region" description="Basic residues" evidence="7">
    <location>
        <begin position="409"/>
        <end position="421"/>
    </location>
</feature>
<feature type="region of interest" description="Disordered" evidence="7">
    <location>
        <begin position="391"/>
        <end position="431"/>
    </location>
</feature>
<feature type="compositionally biased region" description="Low complexity" evidence="7">
    <location>
        <begin position="1037"/>
        <end position="1047"/>
    </location>
</feature>
<dbReference type="CDD" id="cd11559">
    <property type="entry name" value="W2_eIF4G1_like"/>
    <property type="match status" value="1"/>
</dbReference>
<feature type="compositionally biased region" description="Basic and acidic residues" evidence="7">
    <location>
        <begin position="938"/>
        <end position="964"/>
    </location>
</feature>
<dbReference type="SMART" id="SM00543">
    <property type="entry name" value="MIF4G"/>
    <property type="match status" value="1"/>
</dbReference>
<dbReference type="Gene3D" id="1.25.40.180">
    <property type="match status" value="3"/>
</dbReference>
<evidence type="ECO:0000256" key="1">
    <source>
        <dbReference type="ARBA" id="ARBA00005775"/>
    </source>
</evidence>
<evidence type="ECO:0000256" key="6">
    <source>
        <dbReference type="SAM" id="Coils"/>
    </source>
</evidence>
<sequence>MNNNRGRAMYPNHNSYQTVSNPGFLQRAPRHYVNQGSHNSSDMKNNHMPNLTHGQIQMVSTHIPQRQQAALPHHIRPNAPRNLPRGPFQYQLCLPSNMAYQGSSNHTYYQHASTFAPQASQTLLLPFIPNYSANQGIYYPTTPQRPFPQMTANLSQGGPQNTTVANMSNAQSSHGPSLIVQSQPMEMSTNSQPLQVTQQPSTTPMQISEPRQPRRKTAAIKIIDPNTGHEVVVNNPSQAPSADELEKMKVQSQFQSQVQSAVKKEEIKPSDSNENNEGGEKVKNEFQSRVKKLVDETISIPSKAIEVDGAQIHEPEPLITSVEEINVINSNIEVPITNIDLVPTVSLTIKSEEVLEVNDSDKEILANSIPSSTPALDEPIQNIEVSNILEENHQSNHPKKVVEEESKPVKTKKNKTKKKKDQQKNLLKSDTNDIIKTDNTIEAIEPVNETNILENKENEIDNHNSKTEEEESIIPKPEELLQQSQETQDSGILQEPVEPVVATPKLPSYLEKLPYAEGQWSYTNQTGKKVYSKAFLTQLGSETVCQKKPDVLSSWVHITKSLNSPSYGSSGGTVPHLPRSQSASASGFLPSYFKLGNSQRGGMPIMQPGAKRNSSQGKTASKSAKPNTIHMSLSLREEVKLNQTENAWVPTAVIKATKADVGKNKNEDELKTEDVNKNVRSILNKITPDNMIPLTERFKALPIDTYDRLEKTIDLVFEKAIEEQSFAPLYASLCSAMQTVQVISEGDKPISFKKLIISKCQSLFELDKAQEMDSAKKLSEINSCKDPEKKKELQLEYEENERRLRKRSVGNCRFIGELFKQKILTPHIMLYCVVNLVTKHVEEPLECLCNLLRTVGKELEQTYDLNDTFAKLKALTSKDMKNKIPSRIKFMIQDVIDLRRDKWVPRRNDSKPKLINEIANDAKNEAMEQSVALSSYNRQDKREHHRGDDNKFRGGDNKSRRGNDSEWNIVQNTAKFKQPNYIIDQSKLQGFKESSSVTTLGPSNKWSFSSNSIGGKGSNSFTSSNTFAVLNDDRKSSTTSQIMSSKSNSRKPVISESEERERMMSGIASMMPQFAQTSPSLNSITSTNTSKEATEELEEELNEVAKQINLKCNNIIQEYEQLHNLDDIIYSLTEDQKSVILTRHDEFVKSMVLITLESNPNSRTTIAGKIFAELLSKKILSMAVITQGIDAVLKDWNDYLMDYPQFFSYIAAIITPLLVSKSASFEFINLKDACTSIRPDNSSILFTEVLQKILSSKETQNIKEDGGILWIYNKWRMSEYVPLDVFMPNNQINKYFKNDRIGVFLLSVAMYDKMRLTDNKQLYDIMHNWIRTNINAEIIKCPQFVRALTIAIVIVCLKPNHSYEDFFDHVHVKLLTCYIRSEPLPEPEIQAREVQCLYGIQIMSAALEHPGGMVLKLFHKLYQDSVISKESFDLWKKEEEFKVGFDEDLETKTMAVVVLNSFFLSLQTNDSDEEETADQ</sequence>
<name>A0A8B8FMG3_9HEMI</name>
<feature type="region of interest" description="Disordered" evidence="7">
    <location>
        <begin position="995"/>
        <end position="1061"/>
    </location>
</feature>
<feature type="region of interest" description="Disordered" evidence="7">
    <location>
        <begin position="600"/>
        <end position="629"/>
    </location>
</feature>
<evidence type="ECO:0000256" key="4">
    <source>
        <dbReference type="ARBA" id="ARBA00022845"/>
    </source>
</evidence>
<protein>
    <submittedName>
        <fullName evidence="10">Eukaryotic translation initiation factor 4 gamma 3-like isoform X1</fullName>
    </submittedName>
</protein>
<dbReference type="GO" id="GO:0003729">
    <property type="term" value="F:mRNA binding"/>
    <property type="evidence" value="ECO:0007669"/>
    <property type="project" value="TreeGrafter"/>
</dbReference>
<dbReference type="OrthoDB" id="6631006at2759"/>
<dbReference type="InterPro" id="IPR003891">
    <property type="entry name" value="Initiation_fac_eIF4g_MI"/>
</dbReference>
<feature type="region of interest" description="Disordered" evidence="7">
    <location>
        <begin position="185"/>
        <end position="284"/>
    </location>
</feature>
<dbReference type="PANTHER" id="PTHR23253:SF78">
    <property type="entry name" value="EUKARYOTIC TRANSLATION INITIATION FACTOR 4G1, ISOFORM B-RELATED"/>
    <property type="match status" value="1"/>
</dbReference>
<gene>
    <name evidence="10" type="primary">LOC112684456</name>
</gene>
<proteinExistence type="inferred from homology"/>
<feature type="compositionally biased region" description="Polar residues" evidence="7">
    <location>
        <begin position="995"/>
        <end position="1006"/>
    </location>
</feature>
<dbReference type="RefSeq" id="XP_025411778.1">
    <property type="nucleotide sequence ID" value="XM_025555993.1"/>
</dbReference>
<keyword evidence="9" id="KW-1185">Reference proteome</keyword>
<keyword evidence="5" id="KW-0648">Protein biosynthesis</keyword>
<evidence type="ECO:0000259" key="8">
    <source>
        <dbReference type="PROSITE" id="PS51366"/>
    </source>
</evidence>
<dbReference type="InterPro" id="IPR003307">
    <property type="entry name" value="W2_domain"/>
</dbReference>
<dbReference type="Pfam" id="PF02854">
    <property type="entry name" value="MIF4G"/>
    <property type="match status" value="1"/>
</dbReference>
<dbReference type="InterPro" id="IPR003890">
    <property type="entry name" value="MIF4G-like_typ-3"/>
</dbReference>
<dbReference type="Pfam" id="PF02020">
    <property type="entry name" value="W2"/>
    <property type="match status" value="1"/>
</dbReference>
<evidence type="ECO:0000256" key="3">
    <source>
        <dbReference type="ARBA" id="ARBA00022553"/>
    </source>
</evidence>
<feature type="coiled-coil region" evidence="6">
    <location>
        <begin position="1087"/>
        <end position="1114"/>
    </location>
</feature>
<dbReference type="SUPFAM" id="SSF48371">
    <property type="entry name" value="ARM repeat"/>
    <property type="match status" value="3"/>
</dbReference>
<accession>A0A8B8FMG3</accession>
<organism evidence="9 10">
    <name type="scientific">Sipha flava</name>
    <name type="common">yellow sugarcane aphid</name>
    <dbReference type="NCBI Taxonomy" id="143950"/>
    <lineage>
        <taxon>Eukaryota</taxon>
        <taxon>Metazoa</taxon>
        <taxon>Ecdysozoa</taxon>
        <taxon>Arthropoda</taxon>
        <taxon>Hexapoda</taxon>
        <taxon>Insecta</taxon>
        <taxon>Pterygota</taxon>
        <taxon>Neoptera</taxon>
        <taxon>Paraneoptera</taxon>
        <taxon>Hemiptera</taxon>
        <taxon>Sternorrhyncha</taxon>
        <taxon>Aphidomorpha</taxon>
        <taxon>Aphidoidea</taxon>
        <taxon>Aphididae</taxon>
        <taxon>Sipha</taxon>
    </lineage>
</organism>
<evidence type="ECO:0000256" key="7">
    <source>
        <dbReference type="SAM" id="MobiDB-lite"/>
    </source>
</evidence>
<dbReference type="GeneID" id="112684456"/>
<feature type="compositionally biased region" description="Polar residues" evidence="7">
    <location>
        <begin position="185"/>
        <end position="206"/>
    </location>
</feature>
<comment type="similarity">
    <text evidence="1">Belongs to the eukaryotic initiation factor 4G family.</text>
</comment>
<evidence type="ECO:0000313" key="9">
    <source>
        <dbReference type="Proteomes" id="UP000694846"/>
    </source>
</evidence>
<dbReference type="PANTHER" id="PTHR23253">
    <property type="entry name" value="EUKARYOTIC TRANSLATION INITIATION FACTOR 4 GAMMA"/>
    <property type="match status" value="1"/>
</dbReference>
<feature type="compositionally biased region" description="Low complexity" evidence="7">
    <location>
        <begin position="250"/>
        <end position="261"/>
    </location>
</feature>
<dbReference type="PROSITE" id="PS51366">
    <property type="entry name" value="MI"/>
    <property type="match status" value="1"/>
</dbReference>
<reference evidence="10" key="1">
    <citation type="submission" date="2025-08" db="UniProtKB">
        <authorList>
            <consortium name="RefSeq"/>
        </authorList>
    </citation>
    <scope>IDENTIFICATION</scope>
    <source>
        <tissue evidence="10">Whole body</tissue>
    </source>
</reference>
<feature type="compositionally biased region" description="Basic and acidic residues" evidence="7">
    <location>
        <begin position="391"/>
        <end position="408"/>
    </location>
</feature>
<feature type="region of interest" description="Disordered" evidence="7">
    <location>
        <begin position="931"/>
        <end position="967"/>
    </location>
</feature>
<keyword evidence="2" id="KW-0396">Initiation factor</keyword>
<keyword evidence="3" id="KW-0597">Phosphoprotein</keyword>